<dbReference type="PROSITE" id="PS51722">
    <property type="entry name" value="G_TR_2"/>
    <property type="match status" value="1"/>
</dbReference>
<evidence type="ECO:0000256" key="1">
    <source>
        <dbReference type="ARBA" id="ARBA00004496"/>
    </source>
</evidence>
<name>A0A8J2ZW37_9BACL</name>
<evidence type="ECO:0000256" key="2">
    <source>
        <dbReference type="ARBA" id="ARBA00015953"/>
    </source>
</evidence>
<sequence length="632" mass="71083">MDERYYTLGMAGHIDHGKTALTKALTGIDTDRLQAEKERGISIELGYAPFNIGEDVQVSIVDVPGHERFIRQMIAGVAGIDLVMIVLAADEGVMPQTREHIEILKFLGIHHAVVVVTKIDRSDEALIELVTEDIKETLKDTVFSKAPMVYVDSLSGQGIENLKNILRQQLKQVERRQSHTAFRLPIDQVLTIHGHGTVVRGTIYDGIVQKGETLTVLPLNKTVRARQIQVHHQSRETAKAGQRTAVNLTDIETREIKRGDVLVNSEFFSVSKTLDVTVQFLASLSSPLKQRGQVKVHIGTAEVMGTIVFFDRKEVKDEAAEVLCQLRLTEDVVVRRGDRFILRRPSPAETVGGGWVIQPQGEKYRFGAATIERLQQLKAGTPEFLVEEVLRESKASTLAALVQQTGLTEQEVQQVIATGVKEETILRLFQNEYCLNTIFVTLKAKLIDELRNYHNVNPMKVGMKRAELVTTIRGHTPKGLIEAGLKALIAEKRVRKQDDVLALADFRPHLPEKNQVNMQRVITTLQKDGLQVEDWEHYAQANKLSETDQEELALYLTNTGQAYWISEHLLIHADAYEKALKTLKTQTAKNFVLKEAKEALGVSRKYLIPFLELLDLQGLTVRDDGKRQWKDD</sequence>
<dbReference type="PANTHER" id="PTHR43721">
    <property type="entry name" value="ELONGATION FACTOR TU-RELATED"/>
    <property type="match status" value="1"/>
</dbReference>
<comment type="caution">
    <text evidence="10">The sequence shown here is derived from an EMBL/GenBank/DDBJ whole genome shotgun (WGS) entry which is preliminary data.</text>
</comment>
<dbReference type="InterPro" id="IPR050055">
    <property type="entry name" value="EF-Tu_GTPase"/>
</dbReference>
<dbReference type="SUPFAM" id="SSF50465">
    <property type="entry name" value="EF-Tu/eEF-1alpha/eIF2-gamma C-terminal domain"/>
    <property type="match status" value="1"/>
</dbReference>
<dbReference type="EMBL" id="BMFV01000014">
    <property type="protein sequence ID" value="GGH81925.1"/>
    <property type="molecule type" value="Genomic_DNA"/>
</dbReference>
<dbReference type="CDD" id="cd04171">
    <property type="entry name" value="SelB"/>
    <property type="match status" value="1"/>
</dbReference>
<dbReference type="PANTHER" id="PTHR43721:SF22">
    <property type="entry name" value="ELONGATION FACTOR TU, MITOCHONDRIAL"/>
    <property type="match status" value="1"/>
</dbReference>
<dbReference type="SUPFAM" id="SSF46785">
    <property type="entry name" value="Winged helix' DNA-binding domain"/>
    <property type="match status" value="2"/>
</dbReference>
<dbReference type="NCBIfam" id="TIGR00475">
    <property type="entry name" value="selB"/>
    <property type="match status" value="1"/>
</dbReference>
<keyword evidence="11" id="KW-1185">Reference proteome</keyword>
<dbReference type="Gene3D" id="3.40.50.300">
    <property type="entry name" value="P-loop containing nucleotide triphosphate hydrolases"/>
    <property type="match status" value="1"/>
</dbReference>
<organism evidence="10 11">
    <name type="scientific">Pullulanibacillus pueri</name>
    <dbReference type="NCBI Taxonomy" id="1437324"/>
    <lineage>
        <taxon>Bacteria</taxon>
        <taxon>Bacillati</taxon>
        <taxon>Bacillota</taxon>
        <taxon>Bacilli</taxon>
        <taxon>Bacillales</taxon>
        <taxon>Sporolactobacillaceae</taxon>
        <taxon>Pullulanibacillus</taxon>
    </lineage>
</organism>
<reference evidence="10" key="1">
    <citation type="journal article" date="2014" name="Int. J. Syst. Evol. Microbiol.">
        <title>Complete genome sequence of Corynebacterium casei LMG S-19264T (=DSM 44701T), isolated from a smear-ripened cheese.</title>
        <authorList>
            <consortium name="US DOE Joint Genome Institute (JGI-PGF)"/>
            <person name="Walter F."/>
            <person name="Albersmeier A."/>
            <person name="Kalinowski J."/>
            <person name="Ruckert C."/>
        </authorList>
    </citation>
    <scope>NUCLEOTIDE SEQUENCE</scope>
    <source>
        <strain evidence="10">CGMCC 1.12777</strain>
    </source>
</reference>
<dbReference type="GO" id="GO:0005829">
    <property type="term" value="C:cytosol"/>
    <property type="evidence" value="ECO:0007669"/>
    <property type="project" value="TreeGrafter"/>
</dbReference>
<dbReference type="InterPro" id="IPR036390">
    <property type="entry name" value="WH_DNA-bd_sf"/>
</dbReference>
<dbReference type="NCBIfam" id="TIGR00231">
    <property type="entry name" value="small_GTP"/>
    <property type="match status" value="1"/>
</dbReference>
<dbReference type="InterPro" id="IPR005225">
    <property type="entry name" value="Small_GTP-bd"/>
</dbReference>
<dbReference type="Pfam" id="PF09107">
    <property type="entry name" value="WHD_3rd_SelB"/>
    <property type="match status" value="1"/>
</dbReference>
<dbReference type="Pfam" id="PF09106">
    <property type="entry name" value="WHD_2nd_SelB"/>
    <property type="match status" value="1"/>
</dbReference>
<comment type="subcellular location">
    <subcellularLocation>
        <location evidence="1">Cytoplasm</location>
    </subcellularLocation>
</comment>
<evidence type="ECO:0000256" key="3">
    <source>
        <dbReference type="ARBA" id="ARBA00022490"/>
    </source>
</evidence>
<gene>
    <name evidence="10" type="ORF">GCM10007096_20540</name>
</gene>
<dbReference type="Gene3D" id="2.40.30.10">
    <property type="entry name" value="Translation factors"/>
    <property type="match status" value="1"/>
</dbReference>
<evidence type="ECO:0000256" key="4">
    <source>
        <dbReference type="ARBA" id="ARBA00022741"/>
    </source>
</evidence>
<dbReference type="SUPFAM" id="SSF50447">
    <property type="entry name" value="Translation proteins"/>
    <property type="match status" value="1"/>
</dbReference>
<dbReference type="InterPro" id="IPR015190">
    <property type="entry name" value="Elong_fac_SelB-wing-hlx_typ-2"/>
</dbReference>
<dbReference type="InterPro" id="IPR000795">
    <property type="entry name" value="T_Tr_GTP-bd_dom"/>
</dbReference>
<dbReference type="GO" id="GO:0003723">
    <property type="term" value="F:RNA binding"/>
    <property type="evidence" value="ECO:0007669"/>
    <property type="project" value="InterPro"/>
</dbReference>
<evidence type="ECO:0000256" key="6">
    <source>
        <dbReference type="ARBA" id="ARBA00023134"/>
    </source>
</evidence>
<dbReference type="InterPro" id="IPR009001">
    <property type="entry name" value="Transl_elong_EF1A/Init_IF2_C"/>
</dbReference>
<dbReference type="CDD" id="cd15491">
    <property type="entry name" value="selB_III"/>
    <property type="match status" value="1"/>
</dbReference>
<dbReference type="Gene3D" id="1.10.10.2770">
    <property type="match status" value="1"/>
</dbReference>
<dbReference type="AlphaFoldDB" id="A0A8J2ZW37"/>
<proteinExistence type="predicted"/>
<dbReference type="InterPro" id="IPR027417">
    <property type="entry name" value="P-loop_NTPase"/>
</dbReference>
<keyword evidence="6" id="KW-0342">GTP-binding</keyword>
<keyword evidence="5" id="KW-0648">Protein biosynthesis</keyword>
<dbReference type="Pfam" id="PF03144">
    <property type="entry name" value="GTP_EFTU_D2"/>
    <property type="match status" value="1"/>
</dbReference>
<dbReference type="InterPro" id="IPR057335">
    <property type="entry name" value="Beta-barrel_SelB"/>
</dbReference>
<dbReference type="InterPro" id="IPR015191">
    <property type="entry name" value="SelB_WHD4"/>
</dbReference>
<dbReference type="GO" id="GO:0003746">
    <property type="term" value="F:translation elongation factor activity"/>
    <property type="evidence" value="ECO:0007669"/>
    <property type="project" value="UniProtKB-KW"/>
</dbReference>
<dbReference type="GO" id="GO:0001514">
    <property type="term" value="P:selenocysteine incorporation"/>
    <property type="evidence" value="ECO:0007669"/>
    <property type="project" value="InterPro"/>
</dbReference>
<evidence type="ECO:0000313" key="10">
    <source>
        <dbReference type="EMBL" id="GGH81925.1"/>
    </source>
</evidence>
<comment type="function">
    <text evidence="7">Translation factor necessary for the incorporation of selenocysteine into proteins. It probably replaces EF-Tu for the insertion of selenocysteine directed by the UGA codon. SelB binds GTP and GDP.</text>
</comment>
<dbReference type="InterPro" id="IPR004535">
    <property type="entry name" value="Transl_elong_SelB"/>
</dbReference>
<feature type="domain" description="Tr-type G" evidence="9">
    <location>
        <begin position="3"/>
        <end position="174"/>
    </location>
</feature>
<keyword evidence="10" id="KW-0251">Elongation factor</keyword>
<protein>
    <recommendedName>
        <fullName evidence="2">Selenocysteine-specific elongation factor</fullName>
    </recommendedName>
    <alternativeName>
        <fullName evidence="8">SelB translation factor</fullName>
    </alternativeName>
</protein>
<dbReference type="GO" id="GO:0005525">
    <property type="term" value="F:GTP binding"/>
    <property type="evidence" value="ECO:0007669"/>
    <property type="project" value="UniProtKB-KW"/>
</dbReference>
<dbReference type="Pfam" id="PF25461">
    <property type="entry name" value="Beta-barrel_SelB"/>
    <property type="match status" value="1"/>
</dbReference>
<dbReference type="Gene3D" id="1.10.10.10">
    <property type="entry name" value="Winged helix-like DNA-binding domain superfamily/Winged helix DNA-binding domain"/>
    <property type="match status" value="1"/>
</dbReference>
<evidence type="ECO:0000256" key="8">
    <source>
        <dbReference type="ARBA" id="ARBA00031615"/>
    </source>
</evidence>
<dbReference type="InterPro" id="IPR036388">
    <property type="entry name" value="WH-like_DNA-bd_sf"/>
</dbReference>
<dbReference type="Proteomes" id="UP000656813">
    <property type="component" value="Unassembled WGS sequence"/>
</dbReference>
<reference evidence="10" key="2">
    <citation type="submission" date="2020-09" db="EMBL/GenBank/DDBJ databases">
        <authorList>
            <person name="Sun Q."/>
            <person name="Zhou Y."/>
        </authorList>
    </citation>
    <scope>NUCLEOTIDE SEQUENCE</scope>
    <source>
        <strain evidence="10">CGMCC 1.12777</strain>
    </source>
</reference>
<keyword evidence="3" id="KW-0963">Cytoplasm</keyword>
<keyword evidence="4" id="KW-0547">Nucleotide-binding</keyword>
<evidence type="ECO:0000256" key="7">
    <source>
        <dbReference type="ARBA" id="ARBA00025526"/>
    </source>
</evidence>
<dbReference type="PROSITE" id="PS00301">
    <property type="entry name" value="G_TR_1"/>
    <property type="match status" value="1"/>
</dbReference>
<accession>A0A8J2ZW37</accession>
<dbReference type="PRINTS" id="PR00315">
    <property type="entry name" value="ELONGATNFCT"/>
</dbReference>
<dbReference type="InterPro" id="IPR004161">
    <property type="entry name" value="EFTu-like_2"/>
</dbReference>
<dbReference type="SUPFAM" id="SSF52540">
    <property type="entry name" value="P-loop containing nucleoside triphosphate hydrolases"/>
    <property type="match status" value="1"/>
</dbReference>
<dbReference type="InterPro" id="IPR009000">
    <property type="entry name" value="Transl_B-barrel_sf"/>
</dbReference>
<evidence type="ECO:0000259" key="9">
    <source>
        <dbReference type="PROSITE" id="PS51722"/>
    </source>
</evidence>
<evidence type="ECO:0000313" key="11">
    <source>
        <dbReference type="Proteomes" id="UP000656813"/>
    </source>
</evidence>
<dbReference type="Pfam" id="PF00009">
    <property type="entry name" value="GTP_EFTU"/>
    <property type="match status" value="1"/>
</dbReference>
<dbReference type="GO" id="GO:0003924">
    <property type="term" value="F:GTPase activity"/>
    <property type="evidence" value="ECO:0007669"/>
    <property type="project" value="InterPro"/>
</dbReference>
<dbReference type="CDD" id="cd03696">
    <property type="entry name" value="SelB_II"/>
    <property type="match status" value="1"/>
</dbReference>
<evidence type="ECO:0000256" key="5">
    <source>
        <dbReference type="ARBA" id="ARBA00022917"/>
    </source>
</evidence>
<dbReference type="InterPro" id="IPR031157">
    <property type="entry name" value="G_TR_CS"/>
</dbReference>